<gene>
    <name evidence="1" type="ORF">LTR09_008395</name>
</gene>
<dbReference type="InterPro" id="IPR036047">
    <property type="entry name" value="F-box-like_dom_sf"/>
</dbReference>
<name>A0AAJ0DB11_9PEZI</name>
<comment type="caution">
    <text evidence="1">The sequence shown here is derived from an EMBL/GenBank/DDBJ whole genome shotgun (WGS) entry which is preliminary data.</text>
</comment>
<keyword evidence="2" id="KW-1185">Reference proteome</keyword>
<dbReference type="Proteomes" id="UP001271007">
    <property type="component" value="Unassembled WGS sequence"/>
</dbReference>
<dbReference type="EMBL" id="JAWDJX010000032">
    <property type="protein sequence ID" value="KAK3050484.1"/>
    <property type="molecule type" value="Genomic_DNA"/>
</dbReference>
<proteinExistence type="predicted"/>
<evidence type="ECO:0000313" key="1">
    <source>
        <dbReference type="EMBL" id="KAK3050484.1"/>
    </source>
</evidence>
<evidence type="ECO:0000313" key="2">
    <source>
        <dbReference type="Proteomes" id="UP001271007"/>
    </source>
</evidence>
<accession>A0AAJ0DB11</accession>
<evidence type="ECO:0008006" key="3">
    <source>
        <dbReference type="Google" id="ProtNLM"/>
    </source>
</evidence>
<organism evidence="1 2">
    <name type="scientific">Extremus antarcticus</name>
    <dbReference type="NCBI Taxonomy" id="702011"/>
    <lineage>
        <taxon>Eukaryota</taxon>
        <taxon>Fungi</taxon>
        <taxon>Dikarya</taxon>
        <taxon>Ascomycota</taxon>
        <taxon>Pezizomycotina</taxon>
        <taxon>Dothideomycetes</taxon>
        <taxon>Dothideomycetidae</taxon>
        <taxon>Mycosphaerellales</taxon>
        <taxon>Extremaceae</taxon>
        <taxon>Extremus</taxon>
    </lineage>
</organism>
<dbReference type="SUPFAM" id="SSF81383">
    <property type="entry name" value="F-box domain"/>
    <property type="match status" value="1"/>
</dbReference>
<sequence>MRYNDPIECNCAYTAKDVEDFKSRISHLECMAGLKAAPLKSLVFPGFQEAKLKPRQSSKIQIHSVHEVFKTPELLEVILLNLPTFNLLKCEQVSKGFQATMVGSTAIQKALFMTPPSKSVTPTDTDQFPRINDLLEGRGHWSRCLYRVRDLEFEISYGGATVSTGQLKPMLGLEVCQYSRSGRREDEVDPTIGSWKKMYLTQPPCDISVHTSGITRGGMSKL</sequence>
<dbReference type="AlphaFoldDB" id="A0AAJ0DB11"/>
<protein>
    <recommendedName>
        <fullName evidence="3">F-box domain-containing protein</fullName>
    </recommendedName>
</protein>
<reference evidence="1" key="1">
    <citation type="submission" date="2023-04" db="EMBL/GenBank/DDBJ databases">
        <title>Black Yeasts Isolated from many extreme environments.</title>
        <authorList>
            <person name="Coleine C."/>
            <person name="Stajich J.E."/>
            <person name="Selbmann L."/>
        </authorList>
    </citation>
    <scope>NUCLEOTIDE SEQUENCE</scope>
    <source>
        <strain evidence="1">CCFEE 5312</strain>
    </source>
</reference>